<dbReference type="Pfam" id="PF00107">
    <property type="entry name" value="ADH_zinc_N"/>
    <property type="match status" value="1"/>
</dbReference>
<name>A0A9X8D605_9BURK</name>
<gene>
    <name evidence="2" type="ORF">D3H34_11610</name>
</gene>
<accession>A0A9X8D605</accession>
<dbReference type="PANTHER" id="PTHR45033">
    <property type="match status" value="1"/>
</dbReference>
<evidence type="ECO:0000313" key="2">
    <source>
        <dbReference type="EMBL" id="RIX80857.1"/>
    </source>
</evidence>
<dbReference type="InterPro" id="IPR013154">
    <property type="entry name" value="ADH-like_N"/>
</dbReference>
<feature type="domain" description="Enoyl reductase (ER)" evidence="1">
    <location>
        <begin position="13"/>
        <end position="334"/>
    </location>
</feature>
<dbReference type="OrthoDB" id="9787435at2"/>
<keyword evidence="3" id="KW-1185">Reference proteome</keyword>
<comment type="caution">
    <text evidence="2">The sequence shown here is derived from an EMBL/GenBank/DDBJ whole genome shotgun (WGS) entry which is preliminary data.</text>
</comment>
<reference evidence="2 3" key="1">
    <citation type="submission" date="2018-09" db="EMBL/GenBank/DDBJ databases">
        <title>Acidovorax cavernicola nov. sp. isolated from Gruta de las Maravillas (Aracena, Spain).</title>
        <authorList>
            <person name="Jurado V."/>
            <person name="Gutierrez-Patricio S."/>
            <person name="Gonzalez-Pimentel J.L."/>
            <person name="Miller A.Z."/>
            <person name="Laiz L."/>
            <person name="Saiz-Jimenez C."/>
        </authorList>
    </citation>
    <scope>NUCLEOTIDE SEQUENCE [LARGE SCALE GENOMIC DNA]</scope>
    <source>
        <strain evidence="2 3">1011MAR4D40.2</strain>
    </source>
</reference>
<dbReference type="InterPro" id="IPR011032">
    <property type="entry name" value="GroES-like_sf"/>
</dbReference>
<dbReference type="SMART" id="SM00829">
    <property type="entry name" value="PKS_ER"/>
    <property type="match status" value="1"/>
</dbReference>
<organism evidence="2 3">
    <name type="scientific">Acidovorax cavernicola</name>
    <dbReference type="NCBI Taxonomy" id="1675792"/>
    <lineage>
        <taxon>Bacteria</taxon>
        <taxon>Pseudomonadati</taxon>
        <taxon>Pseudomonadota</taxon>
        <taxon>Betaproteobacteria</taxon>
        <taxon>Burkholderiales</taxon>
        <taxon>Comamonadaceae</taxon>
        <taxon>Acidovorax</taxon>
    </lineage>
</organism>
<dbReference type="RefSeq" id="WP_119553611.1">
    <property type="nucleotide sequence ID" value="NZ_QXMN01000011.1"/>
</dbReference>
<evidence type="ECO:0000259" key="1">
    <source>
        <dbReference type="SMART" id="SM00829"/>
    </source>
</evidence>
<protein>
    <submittedName>
        <fullName evidence="2">NAD(P)-dependent alcohol dehydrogenase</fullName>
    </submittedName>
</protein>
<dbReference type="InterPro" id="IPR013149">
    <property type="entry name" value="ADH-like_C"/>
</dbReference>
<dbReference type="GO" id="GO:0016491">
    <property type="term" value="F:oxidoreductase activity"/>
    <property type="evidence" value="ECO:0007669"/>
    <property type="project" value="InterPro"/>
</dbReference>
<dbReference type="InterPro" id="IPR020843">
    <property type="entry name" value="ER"/>
</dbReference>
<dbReference type="InterPro" id="IPR052711">
    <property type="entry name" value="Zinc_ADH-like"/>
</dbReference>
<dbReference type="Gene3D" id="3.40.50.720">
    <property type="entry name" value="NAD(P)-binding Rossmann-like Domain"/>
    <property type="match status" value="1"/>
</dbReference>
<dbReference type="Proteomes" id="UP000265619">
    <property type="component" value="Unassembled WGS sequence"/>
</dbReference>
<dbReference type="PANTHER" id="PTHR45033:SF2">
    <property type="entry name" value="ZINC-TYPE ALCOHOL DEHYDROGENASE-LIKE PROTEIN C1773.06C"/>
    <property type="match status" value="1"/>
</dbReference>
<dbReference type="AlphaFoldDB" id="A0A9X8D605"/>
<dbReference type="Pfam" id="PF08240">
    <property type="entry name" value="ADH_N"/>
    <property type="match status" value="1"/>
</dbReference>
<dbReference type="Gene3D" id="3.90.180.10">
    <property type="entry name" value="Medium-chain alcohol dehydrogenases, catalytic domain"/>
    <property type="match status" value="1"/>
</dbReference>
<dbReference type="InterPro" id="IPR036291">
    <property type="entry name" value="NAD(P)-bd_dom_sf"/>
</dbReference>
<dbReference type="EMBL" id="QXMN01000011">
    <property type="protein sequence ID" value="RIX80857.1"/>
    <property type="molecule type" value="Genomic_DNA"/>
</dbReference>
<dbReference type="CDD" id="cd08276">
    <property type="entry name" value="MDR7"/>
    <property type="match status" value="1"/>
</dbReference>
<proteinExistence type="predicted"/>
<sequence length="338" mass="35376">MQEPDVLRRWQLPTLGRAHLEQAEAPMPSLGAGQILVRVGAVSLNYRDLLMVRDGMGMALDLPFTPGSDMAGTVVAVGPGVRRFAVGDRVINTFWGGWIDSHWHADTTLLGGPGPGMLASHVCIDADWAVAAPATLSLEEASTLPCAGLTAWFALVETGALRAGETVLIHGTGGVALFGLQLARLHGAQAIVVTGSADKQAAARALGATHVLARDSDWPAEVRRLTQGRGADHVLELSSGPDLDRSLQAVKQGGRVSIIGMLGGDTLSASFYAMVLGRVTVQGIGVGHRRALEELVRAVDANALKPVIAARYGFDALPAALDHLERGAFGKVIVTMEG</sequence>
<dbReference type="SUPFAM" id="SSF50129">
    <property type="entry name" value="GroES-like"/>
    <property type="match status" value="1"/>
</dbReference>
<dbReference type="SUPFAM" id="SSF51735">
    <property type="entry name" value="NAD(P)-binding Rossmann-fold domains"/>
    <property type="match status" value="1"/>
</dbReference>
<evidence type="ECO:0000313" key="3">
    <source>
        <dbReference type="Proteomes" id="UP000265619"/>
    </source>
</evidence>